<evidence type="ECO:0000256" key="1">
    <source>
        <dbReference type="SAM" id="Coils"/>
    </source>
</evidence>
<dbReference type="Pfam" id="PF11300">
    <property type="entry name" value="DUF3102"/>
    <property type="match status" value="1"/>
</dbReference>
<dbReference type="Proteomes" id="UP000184485">
    <property type="component" value="Unassembled WGS sequence"/>
</dbReference>
<reference evidence="2 3" key="1">
    <citation type="submission" date="2016-11" db="EMBL/GenBank/DDBJ databases">
        <authorList>
            <person name="Jaros S."/>
            <person name="Januszkiewicz K."/>
            <person name="Wedrychowicz H."/>
        </authorList>
    </citation>
    <scope>NUCLEOTIDE SEQUENCE [LARGE SCALE GENOMIC DNA]</scope>
    <source>
        <strain evidence="2 3">DSM 19436</strain>
    </source>
</reference>
<dbReference type="EMBL" id="FQUP01000001">
    <property type="protein sequence ID" value="SHF04384.1"/>
    <property type="molecule type" value="Genomic_DNA"/>
</dbReference>
<proteinExistence type="predicted"/>
<dbReference type="OrthoDB" id="8097345at2"/>
<dbReference type="InterPro" id="IPR021451">
    <property type="entry name" value="DUF3102"/>
</dbReference>
<feature type="coiled-coil region" evidence="1">
    <location>
        <begin position="128"/>
        <end position="253"/>
    </location>
</feature>
<evidence type="ECO:0000313" key="2">
    <source>
        <dbReference type="EMBL" id="SHF04384.1"/>
    </source>
</evidence>
<name>A0A1M4YF24_9HYPH</name>
<keyword evidence="1" id="KW-0175">Coiled coil</keyword>
<dbReference type="AlphaFoldDB" id="A0A1M4YF24"/>
<accession>A0A1M4YF24</accession>
<protein>
    <recommendedName>
        <fullName evidence="4">DUF3102 domain-containing protein</fullName>
    </recommendedName>
</protein>
<gene>
    <name evidence="2" type="ORF">SAMN02745157_1505</name>
</gene>
<evidence type="ECO:0000313" key="3">
    <source>
        <dbReference type="Proteomes" id="UP000184485"/>
    </source>
</evidence>
<evidence type="ECO:0008006" key="4">
    <source>
        <dbReference type="Google" id="ProtNLM"/>
    </source>
</evidence>
<organism evidence="2 3">
    <name type="scientific">Kaistia soli DSM 19436</name>
    <dbReference type="NCBI Taxonomy" id="1122133"/>
    <lineage>
        <taxon>Bacteria</taxon>
        <taxon>Pseudomonadati</taxon>
        <taxon>Pseudomonadota</taxon>
        <taxon>Alphaproteobacteria</taxon>
        <taxon>Hyphomicrobiales</taxon>
        <taxon>Kaistiaceae</taxon>
        <taxon>Kaistia</taxon>
    </lineage>
</organism>
<dbReference type="STRING" id="1122133.SAMN02745157_1505"/>
<dbReference type="RefSeq" id="WP_073052043.1">
    <property type="nucleotide sequence ID" value="NZ_FQUP01000001.1"/>
</dbReference>
<keyword evidence="3" id="KW-1185">Reference proteome</keyword>
<sequence>MNQVATFDYHSLGLDDTGSIREAAARIRLRMQRSASDIIEIGRDLHFVKAELGHGKFLAWIEAEFGMSRQSAERFMAVADRFGAKMLTLGNLPVTALYELAAPSTPDDVVEDVLARAGEGDPTSAVEIKRLKKELAKTLGDAAEAEARAARATGTAERARADAQQAWADMASFKKQAEALAENAELVRVQARAEAEVAAKAEIERLAGEIEKVRAEAAAAAEAQGAAAARAALAEVAEDVREARRKEAEAKASADRLRGIEEALRKSVETHRAFLSAQENSDVEARNLLDQLGDFDQTMTRLAVVIEGLEYQHSGKVAGIAHGVAERCGRLAQMIASIGSARMTFDADVTDLDGAKS</sequence>